<dbReference type="Proteomes" id="UP001152795">
    <property type="component" value="Unassembled WGS sequence"/>
</dbReference>
<feature type="non-terminal residue" evidence="1">
    <location>
        <position position="1"/>
    </location>
</feature>
<dbReference type="CDD" id="cd01650">
    <property type="entry name" value="RT_nLTR_like"/>
    <property type="match status" value="1"/>
</dbReference>
<keyword evidence="2" id="KW-1185">Reference proteome</keyword>
<dbReference type="SUPFAM" id="SSF56672">
    <property type="entry name" value="DNA/RNA polymerases"/>
    <property type="match status" value="1"/>
</dbReference>
<evidence type="ECO:0000313" key="2">
    <source>
        <dbReference type="Proteomes" id="UP001152795"/>
    </source>
</evidence>
<dbReference type="Pfam" id="PF00078">
    <property type="entry name" value="RVT_1"/>
    <property type="match status" value="1"/>
</dbReference>
<sequence>EESNGDATSGADEPILTDLTISEVEVSHMLKSLDTAKATGPDGIPAKLLKETADVIAPSLCTLFNKSISSGSLPDEWKTANIVPIHKKGDNEHAENYRPISLLCIISKVLERCVLNNVKYRLLEAVNICQHGFISGRSCVTNLIDALNYVGSCLDRGGQIDMIYMDMSKAFDKVNHDVLIQKLRNDYGFGGNLLRWFRSYLTNRKQRVTVFGATSNPLSVTSGVPQGSILGPALFLLYVNDLPSTVKSSQV</sequence>
<dbReference type="PROSITE" id="PS50878">
    <property type="entry name" value="RT_POL"/>
    <property type="match status" value="1"/>
</dbReference>
<gene>
    <name evidence="1" type="ORF">PACLA_8A057588</name>
</gene>
<dbReference type="EMBL" id="CACRXK020024655">
    <property type="protein sequence ID" value="CAB4038838.1"/>
    <property type="molecule type" value="Genomic_DNA"/>
</dbReference>
<dbReference type="InterPro" id="IPR043502">
    <property type="entry name" value="DNA/RNA_pol_sf"/>
</dbReference>
<proteinExistence type="predicted"/>
<dbReference type="AlphaFoldDB" id="A0A6S7K5P8"/>
<accession>A0A6S7K5P8</accession>
<dbReference type="PANTHER" id="PTHR19446">
    <property type="entry name" value="REVERSE TRANSCRIPTASES"/>
    <property type="match status" value="1"/>
</dbReference>
<comment type="caution">
    <text evidence="1">The sequence shown here is derived from an EMBL/GenBank/DDBJ whole genome shotgun (WGS) entry which is preliminary data.</text>
</comment>
<dbReference type="InterPro" id="IPR000477">
    <property type="entry name" value="RT_dom"/>
</dbReference>
<evidence type="ECO:0000313" key="1">
    <source>
        <dbReference type="EMBL" id="CAB4038838.1"/>
    </source>
</evidence>
<organism evidence="1 2">
    <name type="scientific">Paramuricea clavata</name>
    <name type="common">Red gorgonian</name>
    <name type="synonym">Violescent sea-whip</name>
    <dbReference type="NCBI Taxonomy" id="317549"/>
    <lineage>
        <taxon>Eukaryota</taxon>
        <taxon>Metazoa</taxon>
        <taxon>Cnidaria</taxon>
        <taxon>Anthozoa</taxon>
        <taxon>Octocorallia</taxon>
        <taxon>Malacalcyonacea</taxon>
        <taxon>Plexauridae</taxon>
        <taxon>Paramuricea</taxon>
    </lineage>
</organism>
<name>A0A6S7K5P8_PARCT</name>
<dbReference type="OrthoDB" id="5985347at2759"/>
<feature type="non-terminal residue" evidence="1">
    <location>
        <position position="251"/>
    </location>
</feature>
<protein>
    <submittedName>
        <fullName evidence="1">Uncharacterized protein</fullName>
    </submittedName>
</protein>
<reference evidence="1" key="1">
    <citation type="submission" date="2020-04" db="EMBL/GenBank/DDBJ databases">
        <authorList>
            <person name="Alioto T."/>
            <person name="Alioto T."/>
            <person name="Gomez Garrido J."/>
        </authorList>
    </citation>
    <scope>NUCLEOTIDE SEQUENCE</scope>
    <source>
        <strain evidence="1">A484AB</strain>
    </source>
</reference>